<feature type="compositionally biased region" description="Pro residues" evidence="9">
    <location>
        <begin position="125"/>
        <end position="141"/>
    </location>
</feature>
<accession>A0A9X4XP53</accession>
<proteinExistence type="predicted"/>
<dbReference type="AlphaFoldDB" id="A0A9X4XP53"/>
<comment type="subcellular location">
    <subcellularLocation>
        <location evidence="2">Cell membrane</location>
    </subcellularLocation>
    <subcellularLocation>
        <location evidence="1">Membrane</location>
        <topology evidence="1">Single-pass membrane protein</topology>
    </subcellularLocation>
</comment>
<feature type="domain" description="Anti-sigma K factor RskA C-terminal" evidence="11">
    <location>
        <begin position="218"/>
        <end position="364"/>
    </location>
</feature>
<dbReference type="GO" id="GO:0005886">
    <property type="term" value="C:plasma membrane"/>
    <property type="evidence" value="ECO:0007669"/>
    <property type="project" value="UniProtKB-SubCell"/>
</dbReference>
<feature type="compositionally biased region" description="Pro residues" evidence="9">
    <location>
        <begin position="152"/>
        <end position="161"/>
    </location>
</feature>
<evidence type="ECO:0000256" key="3">
    <source>
        <dbReference type="ARBA" id="ARBA00022475"/>
    </source>
</evidence>
<evidence type="ECO:0000256" key="2">
    <source>
        <dbReference type="ARBA" id="ARBA00004236"/>
    </source>
</evidence>
<evidence type="ECO:0000256" key="8">
    <source>
        <dbReference type="ARBA" id="ARBA00030803"/>
    </source>
</evidence>
<evidence type="ECO:0000259" key="11">
    <source>
        <dbReference type="Pfam" id="PF10099"/>
    </source>
</evidence>
<evidence type="ECO:0000256" key="6">
    <source>
        <dbReference type="ARBA" id="ARBA00023136"/>
    </source>
</evidence>
<dbReference type="RefSeq" id="WP_155481179.1">
    <property type="nucleotide sequence ID" value="NZ_WNKV01000020.1"/>
</dbReference>
<evidence type="ECO:0000256" key="9">
    <source>
        <dbReference type="SAM" id="MobiDB-lite"/>
    </source>
</evidence>
<dbReference type="Proteomes" id="UP000438991">
    <property type="component" value="Unassembled WGS sequence"/>
</dbReference>
<sequence length="385" mass="38819">MTDRDPGQPRDPGGAPDGAAGHDRAGLAAEYALGTLDAGERAAAAALLATDPAFAAQVAAWERRLGELHAMVEPVPPPAALWGGLAARLPPATPVAGAAPVAGLAPAVGLAPAASLASADQPSAVSPPPSVAPPAVVPPAAPGSSALDPSFIGPPPEPPPEPSHDPSVGGSLPSLARERALVVHAERPPDDDAAVARLARRVQGWRSAAAGLAAFSLALATLTVLAALAPDLLPMGLRPSPRLVEVPREVVRSVEVPGPAPGRHIAVLQPGGTAPAFVVTLDSDRKSLMVRRLSPEDEGDKRYELWLVSDRLPAPRSLGLLGPETFTIVPAIAAFDREIIETAVYAVSLEPSAGSPIDGPSGPVSYSGRAVEAVPVLPAEPPGGG</sequence>
<feature type="region of interest" description="Disordered" evidence="9">
    <location>
        <begin position="1"/>
        <end position="23"/>
    </location>
</feature>
<protein>
    <recommendedName>
        <fullName evidence="8">Regulator of SigK</fullName>
    </recommendedName>
    <alternativeName>
        <fullName evidence="7">Sigma-K anti-sigma factor RskA</fullName>
    </alternativeName>
</protein>
<dbReference type="EMBL" id="WNKV01000020">
    <property type="protein sequence ID" value="MTW18805.1"/>
    <property type="molecule type" value="Genomic_DNA"/>
</dbReference>
<evidence type="ECO:0000256" key="5">
    <source>
        <dbReference type="ARBA" id="ARBA00022989"/>
    </source>
</evidence>
<keyword evidence="3" id="KW-1003">Cell membrane</keyword>
<evidence type="ECO:0000256" key="10">
    <source>
        <dbReference type="SAM" id="Phobius"/>
    </source>
</evidence>
<evidence type="ECO:0000313" key="13">
    <source>
        <dbReference type="Proteomes" id="UP000438991"/>
    </source>
</evidence>
<dbReference type="PANTHER" id="PTHR37461:SF1">
    <property type="entry name" value="ANTI-SIGMA-K FACTOR RSKA"/>
    <property type="match status" value="1"/>
</dbReference>
<feature type="region of interest" description="Disordered" evidence="9">
    <location>
        <begin position="119"/>
        <end position="172"/>
    </location>
</feature>
<comment type="caution">
    <text evidence="12">The sequence shown here is derived from an EMBL/GenBank/DDBJ whole genome shotgun (WGS) entry which is preliminary data.</text>
</comment>
<gene>
    <name evidence="12" type="ORF">GJ689_21635</name>
</gene>
<keyword evidence="5 10" id="KW-1133">Transmembrane helix</keyword>
<feature type="transmembrane region" description="Helical" evidence="10">
    <location>
        <begin position="207"/>
        <end position="229"/>
    </location>
</feature>
<evidence type="ECO:0000256" key="1">
    <source>
        <dbReference type="ARBA" id="ARBA00004167"/>
    </source>
</evidence>
<name>A0A9X4XP53_9BRAD</name>
<feature type="compositionally biased region" description="Low complexity" evidence="9">
    <location>
        <begin position="10"/>
        <end position="19"/>
    </location>
</feature>
<evidence type="ECO:0000313" key="12">
    <source>
        <dbReference type="EMBL" id="MTW18805.1"/>
    </source>
</evidence>
<dbReference type="GO" id="GO:0016989">
    <property type="term" value="F:sigma factor antagonist activity"/>
    <property type="evidence" value="ECO:0007669"/>
    <property type="project" value="TreeGrafter"/>
</dbReference>
<reference evidence="12 13" key="1">
    <citation type="submission" date="2019-11" db="EMBL/GenBank/DDBJ databases">
        <title>Whole-genome sequence of Rhodoplanes serenus DSM 18633, type strain.</title>
        <authorList>
            <person name="Kyndt J.A."/>
            <person name="Meyer T.E."/>
        </authorList>
    </citation>
    <scope>NUCLEOTIDE SEQUENCE [LARGE SCALE GENOMIC DNA]</scope>
    <source>
        <strain evidence="12 13">DSM 18633</strain>
    </source>
</reference>
<keyword evidence="4 10" id="KW-0812">Transmembrane</keyword>
<dbReference type="GO" id="GO:0006417">
    <property type="term" value="P:regulation of translation"/>
    <property type="evidence" value="ECO:0007669"/>
    <property type="project" value="TreeGrafter"/>
</dbReference>
<evidence type="ECO:0000256" key="7">
    <source>
        <dbReference type="ARBA" id="ARBA00029829"/>
    </source>
</evidence>
<dbReference type="InterPro" id="IPR051474">
    <property type="entry name" value="Anti-sigma-K/W_factor"/>
</dbReference>
<keyword evidence="6 10" id="KW-0472">Membrane</keyword>
<dbReference type="InterPro" id="IPR041916">
    <property type="entry name" value="Anti_sigma_zinc_sf"/>
</dbReference>
<organism evidence="12 13">
    <name type="scientific">Rhodoplanes serenus</name>
    <dbReference type="NCBI Taxonomy" id="200615"/>
    <lineage>
        <taxon>Bacteria</taxon>
        <taxon>Pseudomonadati</taxon>
        <taxon>Pseudomonadota</taxon>
        <taxon>Alphaproteobacteria</taxon>
        <taxon>Hyphomicrobiales</taxon>
        <taxon>Nitrobacteraceae</taxon>
        <taxon>Rhodoplanes</taxon>
    </lineage>
</organism>
<evidence type="ECO:0000256" key="4">
    <source>
        <dbReference type="ARBA" id="ARBA00022692"/>
    </source>
</evidence>
<dbReference type="Gene3D" id="1.10.10.1320">
    <property type="entry name" value="Anti-sigma factor, zinc-finger domain"/>
    <property type="match status" value="1"/>
</dbReference>
<dbReference type="PANTHER" id="PTHR37461">
    <property type="entry name" value="ANTI-SIGMA-K FACTOR RSKA"/>
    <property type="match status" value="1"/>
</dbReference>
<dbReference type="Pfam" id="PF10099">
    <property type="entry name" value="RskA_C"/>
    <property type="match status" value="1"/>
</dbReference>
<dbReference type="InterPro" id="IPR018764">
    <property type="entry name" value="RskA_C"/>
</dbReference>